<dbReference type="InterPro" id="IPR036643">
    <property type="entry name" value="RNApol_insert_sf"/>
</dbReference>
<keyword evidence="5" id="KW-1185">Reference proteome</keyword>
<dbReference type="GO" id="GO:0005665">
    <property type="term" value="C:RNA polymerase II, core complex"/>
    <property type="evidence" value="ECO:0007669"/>
    <property type="project" value="TreeGrafter"/>
</dbReference>
<dbReference type="PANTHER" id="PTHR11800:SF2">
    <property type="entry name" value="DNA-DIRECTED RNA POLYMERASE II SUBUNIT RPB3"/>
    <property type="match status" value="1"/>
</dbReference>
<dbReference type="PANTHER" id="PTHR11800">
    <property type="entry name" value="DNA-DIRECTED RNA POLYMERASE"/>
    <property type="match status" value="1"/>
</dbReference>
<dbReference type="AlphaFoldDB" id="A0AA35S5I5"/>
<dbReference type="Gene3D" id="3.30.1360.10">
    <property type="entry name" value="RNA polymerase, RBP11-like subunit"/>
    <property type="match status" value="1"/>
</dbReference>
<dbReference type="SUPFAM" id="SSF56553">
    <property type="entry name" value="Insert subdomain of RNA polymerase alpha subunit"/>
    <property type="match status" value="1"/>
</dbReference>
<accession>A0AA35S5I5</accession>
<dbReference type="GO" id="GO:0003899">
    <property type="term" value="F:DNA-directed RNA polymerase activity"/>
    <property type="evidence" value="ECO:0007669"/>
    <property type="project" value="InterPro"/>
</dbReference>
<feature type="domain" description="DNA-directed RNA polymerase RpoA/D/Rpb3-type" evidence="3">
    <location>
        <begin position="18"/>
        <end position="139"/>
    </location>
</feature>
<dbReference type="InterPro" id="IPR011263">
    <property type="entry name" value="DNA-dir_RNA_pol_RpoA/D/Rpb3"/>
</dbReference>
<dbReference type="SUPFAM" id="SSF55257">
    <property type="entry name" value="RBP11-like subunits of RNA polymerase"/>
    <property type="match status" value="1"/>
</dbReference>
<dbReference type="SMART" id="SM00662">
    <property type="entry name" value="RPOLD"/>
    <property type="match status" value="1"/>
</dbReference>
<sequence>MPYGRDPTVRVSEITDENVKFVVENTDLSMANALRRVMICEVPTIAIAWIHLISNSTVLHDEFIAHRIGLVPLTSDDIVERLQYSRVSVYLSILFIVFPNCDFKVQCHPFFRVSTCNKQCSVCTSLCNKCIKATPLTHPPPTN</sequence>
<reference evidence="4" key="1">
    <citation type="submission" date="2023-03" db="EMBL/GenBank/DDBJ databases">
        <authorList>
            <person name="Steffen K."/>
            <person name="Cardenas P."/>
        </authorList>
    </citation>
    <scope>NUCLEOTIDE SEQUENCE</scope>
</reference>
<dbReference type="GO" id="GO:0046983">
    <property type="term" value="F:protein dimerization activity"/>
    <property type="evidence" value="ECO:0007669"/>
    <property type="project" value="InterPro"/>
</dbReference>
<dbReference type="InterPro" id="IPR050518">
    <property type="entry name" value="Rpo3/RPB3_RNA_Pol_subunit"/>
</dbReference>
<dbReference type="InterPro" id="IPR036603">
    <property type="entry name" value="RBP11-like"/>
</dbReference>
<evidence type="ECO:0000256" key="1">
    <source>
        <dbReference type="ARBA" id="ARBA00022478"/>
    </source>
</evidence>
<dbReference type="EMBL" id="CASHTH010002037">
    <property type="protein sequence ID" value="CAI8023850.1"/>
    <property type="molecule type" value="Genomic_DNA"/>
</dbReference>
<keyword evidence="1 4" id="KW-0240">DNA-directed RNA polymerase</keyword>
<evidence type="ECO:0000313" key="5">
    <source>
        <dbReference type="Proteomes" id="UP001174909"/>
    </source>
</evidence>
<proteinExistence type="predicted"/>
<dbReference type="Proteomes" id="UP001174909">
    <property type="component" value="Unassembled WGS sequence"/>
</dbReference>
<dbReference type="Pfam" id="PF01193">
    <property type="entry name" value="RNA_pol_L"/>
    <property type="match status" value="1"/>
</dbReference>
<evidence type="ECO:0000259" key="3">
    <source>
        <dbReference type="SMART" id="SM00662"/>
    </source>
</evidence>
<evidence type="ECO:0000256" key="2">
    <source>
        <dbReference type="ARBA" id="ARBA00023163"/>
    </source>
</evidence>
<dbReference type="GO" id="GO:0006366">
    <property type="term" value="P:transcription by RNA polymerase II"/>
    <property type="evidence" value="ECO:0007669"/>
    <property type="project" value="TreeGrafter"/>
</dbReference>
<protein>
    <submittedName>
        <fullName evidence="4">DNA-directed RNA polymerase II subunit RPB3</fullName>
    </submittedName>
</protein>
<keyword evidence="2" id="KW-0804">Transcription</keyword>
<name>A0AA35S5I5_GEOBA</name>
<evidence type="ECO:0000313" key="4">
    <source>
        <dbReference type="EMBL" id="CAI8023850.1"/>
    </source>
</evidence>
<gene>
    <name evidence="4" type="ORF">GBAR_LOCUS13919</name>
</gene>
<organism evidence="4 5">
    <name type="scientific">Geodia barretti</name>
    <name type="common">Barrett's horny sponge</name>
    <dbReference type="NCBI Taxonomy" id="519541"/>
    <lineage>
        <taxon>Eukaryota</taxon>
        <taxon>Metazoa</taxon>
        <taxon>Porifera</taxon>
        <taxon>Demospongiae</taxon>
        <taxon>Heteroscleromorpha</taxon>
        <taxon>Tetractinellida</taxon>
        <taxon>Astrophorina</taxon>
        <taxon>Geodiidae</taxon>
        <taxon>Geodia</taxon>
    </lineage>
</organism>
<comment type="caution">
    <text evidence="4">The sequence shown here is derived from an EMBL/GenBank/DDBJ whole genome shotgun (WGS) entry which is preliminary data.</text>
</comment>